<dbReference type="Gene3D" id="2.60.120.10">
    <property type="entry name" value="Jelly Rolls"/>
    <property type="match status" value="1"/>
</dbReference>
<accession>A0A5B8VGK6</accession>
<dbReference type="PANTHER" id="PTHR36114:SF1">
    <property type="entry name" value="16.7 KDA PROTEIN IN WHIE LOCUS"/>
    <property type="match status" value="1"/>
</dbReference>
<sequence>MHNNVTTARTPSGKVNIPEELSTISKYWSQKIIGEANGQLIKLAKGTGEINWHHHDDQDELFIVYKGHLTIQLRDRNVELYPHEMFIVPKGVEHCPNAHGDVEFLIMGLNITSNAAGGRPEKWNEEI</sequence>
<dbReference type="Proteomes" id="UP000321533">
    <property type="component" value="Chromosome"/>
</dbReference>
<dbReference type="AlphaFoldDB" id="A0A5B8VGK6"/>
<evidence type="ECO:0000313" key="3">
    <source>
        <dbReference type="Proteomes" id="UP000321533"/>
    </source>
</evidence>
<gene>
    <name evidence="2" type="ORF">FRZ67_18945</name>
</gene>
<protein>
    <submittedName>
        <fullName evidence="2">Cupin domain-containing protein</fullName>
    </submittedName>
</protein>
<dbReference type="EMBL" id="CP042435">
    <property type="protein sequence ID" value="QEC70283.1"/>
    <property type="molecule type" value="Genomic_DNA"/>
</dbReference>
<evidence type="ECO:0000313" key="2">
    <source>
        <dbReference type="EMBL" id="QEC70283.1"/>
    </source>
</evidence>
<dbReference type="KEGG" id="pgin:FRZ67_18945"/>
<keyword evidence="3" id="KW-1185">Reference proteome</keyword>
<reference evidence="2 3" key="1">
    <citation type="journal article" date="2016" name="Int. J. Syst. Evol. Microbiol.">
        <title>Panacibacter ginsenosidivorans gen. nov., sp. nov., with ginsenoside converting activity isolated from soil of a ginseng field.</title>
        <authorList>
            <person name="Siddiqi M.Z."/>
            <person name="Muhammad Shafi S."/>
            <person name="Choi K.D."/>
            <person name="Im W.T."/>
        </authorList>
    </citation>
    <scope>NUCLEOTIDE SEQUENCE [LARGE SCALE GENOMIC DNA]</scope>
    <source>
        <strain evidence="2 3">Gsoil1550</strain>
    </source>
</reference>
<dbReference type="Pfam" id="PF07883">
    <property type="entry name" value="Cupin_2"/>
    <property type="match status" value="1"/>
</dbReference>
<evidence type="ECO:0000259" key="1">
    <source>
        <dbReference type="Pfam" id="PF07883"/>
    </source>
</evidence>
<dbReference type="CDD" id="cd02226">
    <property type="entry name" value="cupin_YdbB-like"/>
    <property type="match status" value="1"/>
</dbReference>
<dbReference type="PANTHER" id="PTHR36114">
    <property type="entry name" value="16.7 KDA PROTEIN IN WHIE LOCUS"/>
    <property type="match status" value="1"/>
</dbReference>
<dbReference type="OrthoDB" id="9794183at2"/>
<dbReference type="InterPro" id="IPR014710">
    <property type="entry name" value="RmlC-like_jellyroll"/>
</dbReference>
<proteinExistence type="predicted"/>
<dbReference type="InterPro" id="IPR013096">
    <property type="entry name" value="Cupin_2"/>
</dbReference>
<organism evidence="2 3">
    <name type="scientific">Panacibacter ginsenosidivorans</name>
    <dbReference type="NCBI Taxonomy" id="1813871"/>
    <lineage>
        <taxon>Bacteria</taxon>
        <taxon>Pseudomonadati</taxon>
        <taxon>Bacteroidota</taxon>
        <taxon>Chitinophagia</taxon>
        <taxon>Chitinophagales</taxon>
        <taxon>Chitinophagaceae</taxon>
        <taxon>Panacibacter</taxon>
    </lineage>
</organism>
<dbReference type="InterPro" id="IPR052044">
    <property type="entry name" value="PKS_Associated_Protein"/>
</dbReference>
<name>A0A5B8VGK6_9BACT</name>
<dbReference type="SUPFAM" id="SSF51182">
    <property type="entry name" value="RmlC-like cupins"/>
    <property type="match status" value="1"/>
</dbReference>
<feature type="domain" description="Cupin type-2" evidence="1">
    <location>
        <begin position="40"/>
        <end position="104"/>
    </location>
</feature>
<dbReference type="InterPro" id="IPR011051">
    <property type="entry name" value="RmlC_Cupin_sf"/>
</dbReference>